<dbReference type="KEGG" id="tet:TTHERM_000629728"/>
<name>W7X5A3_TETTS</name>
<organism evidence="1 2">
    <name type="scientific">Tetrahymena thermophila (strain SB210)</name>
    <dbReference type="NCBI Taxonomy" id="312017"/>
    <lineage>
        <taxon>Eukaryota</taxon>
        <taxon>Sar</taxon>
        <taxon>Alveolata</taxon>
        <taxon>Ciliophora</taxon>
        <taxon>Intramacronucleata</taxon>
        <taxon>Oligohymenophorea</taxon>
        <taxon>Hymenostomatida</taxon>
        <taxon>Tetrahymenina</taxon>
        <taxon>Tetrahymenidae</taxon>
        <taxon>Tetrahymena</taxon>
    </lineage>
</organism>
<sequence>MLYLKKKYPHFFKFLKFRQIKIIKIHYLWKKVILAYRNQMFTYSSNFVSKINLNTKSINKAHSIQKSNSKILKAFIKESLKQSEQSNQHKLIKSLQINDNQIIPKDDLKSINYSQVSLQSENQHIDDNQQIKNEQLPTFRTQSEWLSIESQVMNADANSDDSCIKIKSQVE</sequence>
<dbReference type="GeneID" id="24439901"/>
<dbReference type="RefSeq" id="XP_012654865.1">
    <property type="nucleotide sequence ID" value="XM_012799411.1"/>
</dbReference>
<accession>W7X5A3</accession>
<proteinExistence type="predicted"/>
<dbReference type="AlphaFoldDB" id="W7X5A3"/>
<protein>
    <submittedName>
        <fullName evidence="1">Uncharacterized protein</fullName>
    </submittedName>
</protein>
<dbReference type="InParanoid" id="W7X5A3"/>
<evidence type="ECO:0000313" key="1">
    <source>
        <dbReference type="EMBL" id="EWS72582.1"/>
    </source>
</evidence>
<keyword evidence="2" id="KW-1185">Reference proteome</keyword>
<evidence type="ECO:0000313" key="2">
    <source>
        <dbReference type="Proteomes" id="UP000009168"/>
    </source>
</evidence>
<dbReference type="Proteomes" id="UP000009168">
    <property type="component" value="Unassembled WGS sequence"/>
</dbReference>
<dbReference type="EMBL" id="GG662532">
    <property type="protein sequence ID" value="EWS72582.1"/>
    <property type="molecule type" value="Genomic_DNA"/>
</dbReference>
<gene>
    <name evidence="1" type="ORF">TTHERM_000629728</name>
</gene>
<reference evidence="2" key="1">
    <citation type="journal article" date="2006" name="PLoS Biol.">
        <title>Macronuclear genome sequence of the ciliate Tetrahymena thermophila, a model eukaryote.</title>
        <authorList>
            <person name="Eisen J.A."/>
            <person name="Coyne R.S."/>
            <person name="Wu M."/>
            <person name="Wu D."/>
            <person name="Thiagarajan M."/>
            <person name="Wortman J.R."/>
            <person name="Badger J.H."/>
            <person name="Ren Q."/>
            <person name="Amedeo P."/>
            <person name="Jones K.M."/>
            <person name="Tallon L.J."/>
            <person name="Delcher A.L."/>
            <person name="Salzberg S.L."/>
            <person name="Silva J.C."/>
            <person name="Haas B.J."/>
            <person name="Majoros W.H."/>
            <person name="Farzad M."/>
            <person name="Carlton J.M."/>
            <person name="Smith R.K. Jr."/>
            <person name="Garg J."/>
            <person name="Pearlman R.E."/>
            <person name="Karrer K.M."/>
            <person name="Sun L."/>
            <person name="Manning G."/>
            <person name="Elde N.C."/>
            <person name="Turkewitz A.P."/>
            <person name="Asai D.J."/>
            <person name="Wilkes D.E."/>
            <person name="Wang Y."/>
            <person name="Cai H."/>
            <person name="Collins K."/>
            <person name="Stewart B.A."/>
            <person name="Lee S.R."/>
            <person name="Wilamowska K."/>
            <person name="Weinberg Z."/>
            <person name="Ruzzo W.L."/>
            <person name="Wloga D."/>
            <person name="Gaertig J."/>
            <person name="Frankel J."/>
            <person name="Tsao C.-C."/>
            <person name="Gorovsky M.A."/>
            <person name="Keeling P.J."/>
            <person name="Waller R.F."/>
            <person name="Patron N.J."/>
            <person name="Cherry J.M."/>
            <person name="Stover N.A."/>
            <person name="Krieger C.J."/>
            <person name="del Toro C."/>
            <person name="Ryder H.F."/>
            <person name="Williamson S.C."/>
            <person name="Barbeau R.A."/>
            <person name="Hamilton E.P."/>
            <person name="Orias E."/>
        </authorList>
    </citation>
    <scope>NUCLEOTIDE SEQUENCE [LARGE SCALE GENOMIC DNA]</scope>
    <source>
        <strain evidence="2">SB210</strain>
    </source>
</reference>